<dbReference type="STRING" id="1802737.A2832_01850"/>
<dbReference type="InterPro" id="IPR001482">
    <property type="entry name" value="T2SS/T4SS_dom"/>
</dbReference>
<dbReference type="GO" id="GO:0016887">
    <property type="term" value="F:ATP hydrolysis activity"/>
    <property type="evidence" value="ECO:0007669"/>
    <property type="project" value="TreeGrafter"/>
</dbReference>
<dbReference type="GO" id="GO:0005524">
    <property type="term" value="F:ATP binding"/>
    <property type="evidence" value="ECO:0007669"/>
    <property type="project" value="UniProtKB-KW"/>
</dbReference>
<dbReference type="Proteomes" id="UP000178538">
    <property type="component" value="Unassembled WGS sequence"/>
</dbReference>
<gene>
    <name evidence="5" type="ORF">A2832_01850</name>
</gene>
<dbReference type="Pfam" id="PF00437">
    <property type="entry name" value="T2SSE"/>
    <property type="match status" value="1"/>
</dbReference>
<evidence type="ECO:0000313" key="5">
    <source>
        <dbReference type="EMBL" id="OHA90012.1"/>
    </source>
</evidence>
<evidence type="ECO:0000256" key="2">
    <source>
        <dbReference type="ARBA" id="ARBA00022741"/>
    </source>
</evidence>
<dbReference type="Gene3D" id="3.30.450.90">
    <property type="match status" value="1"/>
</dbReference>
<dbReference type="GO" id="GO:0005886">
    <property type="term" value="C:plasma membrane"/>
    <property type="evidence" value="ECO:0007669"/>
    <property type="project" value="TreeGrafter"/>
</dbReference>
<evidence type="ECO:0000256" key="3">
    <source>
        <dbReference type="ARBA" id="ARBA00022840"/>
    </source>
</evidence>
<name>A0A1G2SYR7_9BACT</name>
<proteinExistence type="inferred from homology"/>
<comment type="similarity">
    <text evidence="1">Belongs to the GSP E family.</text>
</comment>
<dbReference type="PANTHER" id="PTHR30258:SF1">
    <property type="entry name" value="PROTEIN TRANSPORT PROTEIN HOFB HOMOLOG"/>
    <property type="match status" value="1"/>
</dbReference>
<dbReference type="PANTHER" id="PTHR30258">
    <property type="entry name" value="TYPE II SECRETION SYSTEM PROTEIN GSPE-RELATED"/>
    <property type="match status" value="1"/>
</dbReference>
<dbReference type="InterPro" id="IPR027417">
    <property type="entry name" value="P-loop_NTPase"/>
</dbReference>
<dbReference type="InterPro" id="IPR037257">
    <property type="entry name" value="T2SS_E_N_sf"/>
</dbReference>
<evidence type="ECO:0000259" key="4">
    <source>
        <dbReference type="PROSITE" id="PS00662"/>
    </source>
</evidence>
<dbReference type="SUPFAM" id="SSF160246">
    <property type="entry name" value="EspE N-terminal domain-like"/>
    <property type="match status" value="1"/>
</dbReference>
<accession>A0A1G2SYR7</accession>
<evidence type="ECO:0000313" key="6">
    <source>
        <dbReference type="Proteomes" id="UP000178538"/>
    </source>
</evidence>
<dbReference type="EMBL" id="MHVG01000021">
    <property type="protein sequence ID" value="OHA90012.1"/>
    <property type="molecule type" value="Genomic_DNA"/>
</dbReference>
<dbReference type="Pfam" id="PF05157">
    <property type="entry name" value="MshEN"/>
    <property type="match status" value="1"/>
</dbReference>
<keyword evidence="3" id="KW-0067">ATP-binding</keyword>
<reference evidence="5 6" key="1">
    <citation type="journal article" date="2016" name="Nat. Commun.">
        <title>Thousands of microbial genomes shed light on interconnected biogeochemical processes in an aquifer system.</title>
        <authorList>
            <person name="Anantharaman K."/>
            <person name="Brown C.T."/>
            <person name="Hug L.A."/>
            <person name="Sharon I."/>
            <person name="Castelle C.J."/>
            <person name="Probst A.J."/>
            <person name="Thomas B.C."/>
            <person name="Singh A."/>
            <person name="Wilkins M.J."/>
            <person name="Karaoz U."/>
            <person name="Brodie E.L."/>
            <person name="Williams K.H."/>
            <person name="Hubbard S.S."/>
            <person name="Banfield J.F."/>
        </authorList>
    </citation>
    <scope>NUCLEOTIDE SEQUENCE [LARGE SCALE GENOMIC DNA]</scope>
</reference>
<dbReference type="Gene3D" id="3.40.50.300">
    <property type="entry name" value="P-loop containing nucleotide triphosphate hydrolases"/>
    <property type="match status" value="1"/>
</dbReference>
<feature type="domain" description="Bacterial type II secretion system protein E" evidence="4">
    <location>
        <begin position="393"/>
        <end position="407"/>
    </location>
</feature>
<dbReference type="InterPro" id="IPR007831">
    <property type="entry name" value="T2SS_GspE_N"/>
</dbReference>
<evidence type="ECO:0000256" key="1">
    <source>
        <dbReference type="ARBA" id="ARBA00006611"/>
    </source>
</evidence>
<dbReference type="PROSITE" id="PS00662">
    <property type="entry name" value="T2SP_E"/>
    <property type="match status" value="1"/>
</dbReference>
<comment type="caution">
    <text evidence="5">The sequence shown here is derived from an EMBL/GenBank/DDBJ whole genome shotgun (WGS) entry which is preliminary data.</text>
</comment>
<dbReference type="AlphaFoldDB" id="A0A1G2SYR7"/>
<organism evidence="5 6">
    <name type="scientific">Candidatus Zambryskibacteria bacterium RIFCSPHIGHO2_01_FULL_44_22b</name>
    <dbReference type="NCBI Taxonomy" id="1802737"/>
    <lineage>
        <taxon>Bacteria</taxon>
        <taxon>Candidatus Zambryskiibacteriota</taxon>
    </lineage>
</organism>
<keyword evidence="2" id="KW-0547">Nucleotide-binding</keyword>
<protein>
    <recommendedName>
        <fullName evidence="4">Bacterial type II secretion system protein E domain-containing protein</fullName>
    </recommendedName>
</protein>
<dbReference type="Gene3D" id="3.30.300.160">
    <property type="entry name" value="Type II secretion system, protein E, N-terminal domain"/>
    <property type="match status" value="1"/>
</dbReference>
<sequence length="591" mass="65373">MNIDESKLEHFMVDSGLVSEKEVADAKAEALKRKVSLEDVLISKGVLSEDDVRRMQAYILGIPFVDLKNQKLNFSVLSLIPEPIARNHNIVAFKKTDDALEVAMLDTRDLTAIDFVKKKVGLKILPRLTDDESMKWALLSYQKTLKAEFGDIIQIAASEITQDAGSLKALSAGIDDSAVTEDDLKKLANDMPVVRIVDTLLKHAIIQDASDIHIEPEEDKVLVRYRIDGILRDAMVLPKNTASGITARIKVLASLKLDEKRIPQDGRFKMDMGGDKVSFRVSTLPVYYGEKTVMRLLKESVSGFTLEGLGFHGHGLDDIHKALKVTTGMVLATGPTGCGKTTTLYTMLDIVNTPDVNISTIEDPVEYQMKRINQTQVRPEIGLTFANGLRTLVRQDPDIIMVGEIRDNETAALAINASLTGHLVFSTLHTNSAAGAIPRLLDMKVEPFLLVSTLDIVIAQRLVRKLAATKTKYFLNKEELATLASVVSLERIRNILREEKIIGEKDDFDKIPFYKPTPSKDSEDGYQSRIGIHEVLKVTPTVKDMIMKGATGGDIEKQAKSEGMMTMLEDGIFKAAQGITTIEEVLRVISE</sequence>
<dbReference type="CDD" id="cd01129">
    <property type="entry name" value="PulE-GspE-like"/>
    <property type="match status" value="1"/>
</dbReference>
<dbReference type="SUPFAM" id="SSF52540">
    <property type="entry name" value="P-loop containing nucleoside triphosphate hydrolases"/>
    <property type="match status" value="1"/>
</dbReference>